<proteinExistence type="predicted"/>
<dbReference type="EMBL" id="UOEC01000155">
    <property type="protein sequence ID" value="VAV98713.1"/>
    <property type="molecule type" value="Genomic_DNA"/>
</dbReference>
<sequence length="195" mass="22455">MPEQFTAESLMSLEEYAKARPDFRTKVMAHKKNRRVAIGPDTTLYFEDRLTLQYQIQEMLRIEKVFEADGIQDELDVYNPMVPSGKNWKATFMIEYPDADHRAKMLGKLLGIDKLVWVRVEGFDKVHPITNEDLDRETEDKTSSVHFMRFELNDEMIAAAKSGAKISMGVDHPVYTHEVDEIDDGVRASLVEDLT</sequence>
<evidence type="ECO:0000313" key="1">
    <source>
        <dbReference type="EMBL" id="VAV98713.1"/>
    </source>
</evidence>
<dbReference type="InterPro" id="IPR021890">
    <property type="entry name" value="DUF3501"/>
</dbReference>
<organism evidence="1">
    <name type="scientific">hydrothermal vent metagenome</name>
    <dbReference type="NCBI Taxonomy" id="652676"/>
    <lineage>
        <taxon>unclassified sequences</taxon>
        <taxon>metagenomes</taxon>
        <taxon>ecological metagenomes</taxon>
    </lineage>
</organism>
<evidence type="ECO:0008006" key="2">
    <source>
        <dbReference type="Google" id="ProtNLM"/>
    </source>
</evidence>
<dbReference type="AlphaFoldDB" id="A0A3B0SQP9"/>
<protein>
    <recommendedName>
        <fullName evidence="2">DUF3501 domain-containing protein</fullName>
    </recommendedName>
</protein>
<dbReference type="Pfam" id="PF12007">
    <property type="entry name" value="DUF3501"/>
    <property type="match status" value="1"/>
</dbReference>
<name>A0A3B0SQP9_9ZZZZ</name>
<gene>
    <name evidence="1" type="ORF">MNBD_ALPHA08-652</name>
</gene>
<accession>A0A3B0SQP9</accession>
<reference evidence="1" key="1">
    <citation type="submission" date="2018-06" db="EMBL/GenBank/DDBJ databases">
        <authorList>
            <person name="Zhirakovskaya E."/>
        </authorList>
    </citation>
    <scope>NUCLEOTIDE SEQUENCE</scope>
</reference>